<evidence type="ECO:0000256" key="1">
    <source>
        <dbReference type="SAM" id="MobiDB-lite"/>
    </source>
</evidence>
<evidence type="ECO:0000313" key="3">
    <source>
        <dbReference type="EMBL" id="KAF8470969.1"/>
    </source>
</evidence>
<name>A0A9P5JZH9_9AGAM</name>
<reference evidence="3" key="2">
    <citation type="journal article" date="2020" name="Nat. Commun.">
        <title>Large-scale genome sequencing of mycorrhizal fungi provides insights into the early evolution of symbiotic traits.</title>
        <authorList>
            <person name="Miyauchi S."/>
            <person name="Kiss E."/>
            <person name="Kuo A."/>
            <person name="Drula E."/>
            <person name="Kohler A."/>
            <person name="Sanchez-Garcia M."/>
            <person name="Morin E."/>
            <person name="Andreopoulos B."/>
            <person name="Barry K.W."/>
            <person name="Bonito G."/>
            <person name="Buee M."/>
            <person name="Carver A."/>
            <person name="Chen C."/>
            <person name="Cichocki N."/>
            <person name="Clum A."/>
            <person name="Culley D."/>
            <person name="Crous P.W."/>
            <person name="Fauchery L."/>
            <person name="Girlanda M."/>
            <person name="Hayes R.D."/>
            <person name="Keri Z."/>
            <person name="LaButti K."/>
            <person name="Lipzen A."/>
            <person name="Lombard V."/>
            <person name="Magnuson J."/>
            <person name="Maillard F."/>
            <person name="Murat C."/>
            <person name="Nolan M."/>
            <person name="Ohm R.A."/>
            <person name="Pangilinan J."/>
            <person name="Pereira M.F."/>
            <person name="Perotto S."/>
            <person name="Peter M."/>
            <person name="Pfister S."/>
            <person name="Riley R."/>
            <person name="Sitrit Y."/>
            <person name="Stielow J.B."/>
            <person name="Szollosi G."/>
            <person name="Zifcakova L."/>
            <person name="Stursova M."/>
            <person name="Spatafora J.W."/>
            <person name="Tedersoo L."/>
            <person name="Vaario L.M."/>
            <person name="Yamada A."/>
            <person name="Yan M."/>
            <person name="Wang P."/>
            <person name="Xu J."/>
            <person name="Bruns T."/>
            <person name="Baldrian P."/>
            <person name="Vilgalys R."/>
            <person name="Dunand C."/>
            <person name="Henrissat B."/>
            <person name="Grigoriev I.V."/>
            <person name="Hibbett D."/>
            <person name="Nagy L.G."/>
            <person name="Martin F.M."/>
        </authorList>
    </citation>
    <scope>NUCLEOTIDE SEQUENCE</scope>
    <source>
        <strain evidence="3">Prilba</strain>
    </source>
</reference>
<keyword evidence="2" id="KW-0812">Transmembrane</keyword>
<sequence length="151" mass="16013">MPSHCTTAAWSTVHLPPPMLKDPTLDLLYEAKGGEARSLSSTKQGWPMQATTPEDRAPRSLPASTEPAPPLITALALSFPPPLATLEASLLVSSQLHRILHGKSNSTFAAITAAVTANVVLVAYIASSLHDDQAERKGGKAAKPLESQKYH</sequence>
<dbReference type="AlphaFoldDB" id="A0A9P5JZH9"/>
<accession>A0A9P5JZH9</accession>
<proteinExistence type="predicted"/>
<feature type="region of interest" description="Disordered" evidence="1">
    <location>
        <begin position="36"/>
        <end position="67"/>
    </location>
</feature>
<keyword evidence="2" id="KW-1133">Transmembrane helix</keyword>
<feature type="transmembrane region" description="Helical" evidence="2">
    <location>
        <begin position="107"/>
        <end position="126"/>
    </location>
</feature>
<evidence type="ECO:0000313" key="4">
    <source>
        <dbReference type="Proteomes" id="UP000759537"/>
    </source>
</evidence>
<evidence type="ECO:0000256" key="2">
    <source>
        <dbReference type="SAM" id="Phobius"/>
    </source>
</evidence>
<keyword evidence="2" id="KW-0472">Membrane</keyword>
<dbReference type="EMBL" id="WHVB01000024">
    <property type="protein sequence ID" value="KAF8470969.1"/>
    <property type="molecule type" value="Genomic_DNA"/>
</dbReference>
<dbReference type="Proteomes" id="UP000759537">
    <property type="component" value="Unassembled WGS sequence"/>
</dbReference>
<feature type="compositionally biased region" description="Polar residues" evidence="1">
    <location>
        <begin position="38"/>
        <end position="52"/>
    </location>
</feature>
<organism evidence="3 4">
    <name type="scientific">Russula ochroleuca</name>
    <dbReference type="NCBI Taxonomy" id="152965"/>
    <lineage>
        <taxon>Eukaryota</taxon>
        <taxon>Fungi</taxon>
        <taxon>Dikarya</taxon>
        <taxon>Basidiomycota</taxon>
        <taxon>Agaricomycotina</taxon>
        <taxon>Agaricomycetes</taxon>
        <taxon>Russulales</taxon>
        <taxon>Russulaceae</taxon>
        <taxon>Russula</taxon>
    </lineage>
</organism>
<gene>
    <name evidence="3" type="ORF">DFH94DRAFT_811479</name>
</gene>
<comment type="caution">
    <text evidence="3">The sequence shown here is derived from an EMBL/GenBank/DDBJ whole genome shotgun (WGS) entry which is preliminary data.</text>
</comment>
<reference evidence="3" key="1">
    <citation type="submission" date="2019-10" db="EMBL/GenBank/DDBJ databases">
        <authorList>
            <consortium name="DOE Joint Genome Institute"/>
            <person name="Kuo A."/>
            <person name="Miyauchi S."/>
            <person name="Kiss E."/>
            <person name="Drula E."/>
            <person name="Kohler A."/>
            <person name="Sanchez-Garcia M."/>
            <person name="Andreopoulos B."/>
            <person name="Barry K.W."/>
            <person name="Bonito G."/>
            <person name="Buee M."/>
            <person name="Carver A."/>
            <person name="Chen C."/>
            <person name="Cichocki N."/>
            <person name="Clum A."/>
            <person name="Culley D."/>
            <person name="Crous P.W."/>
            <person name="Fauchery L."/>
            <person name="Girlanda M."/>
            <person name="Hayes R."/>
            <person name="Keri Z."/>
            <person name="LaButti K."/>
            <person name="Lipzen A."/>
            <person name="Lombard V."/>
            <person name="Magnuson J."/>
            <person name="Maillard F."/>
            <person name="Morin E."/>
            <person name="Murat C."/>
            <person name="Nolan M."/>
            <person name="Ohm R."/>
            <person name="Pangilinan J."/>
            <person name="Pereira M."/>
            <person name="Perotto S."/>
            <person name="Peter M."/>
            <person name="Riley R."/>
            <person name="Sitrit Y."/>
            <person name="Stielow B."/>
            <person name="Szollosi G."/>
            <person name="Zifcakova L."/>
            <person name="Stursova M."/>
            <person name="Spatafora J.W."/>
            <person name="Tedersoo L."/>
            <person name="Vaario L.-M."/>
            <person name="Yamada A."/>
            <person name="Yan M."/>
            <person name="Wang P."/>
            <person name="Xu J."/>
            <person name="Bruns T."/>
            <person name="Baldrian P."/>
            <person name="Vilgalys R."/>
            <person name="Henrissat B."/>
            <person name="Grigoriev I.V."/>
            <person name="Hibbett D."/>
            <person name="Nagy L.G."/>
            <person name="Martin F.M."/>
        </authorList>
    </citation>
    <scope>NUCLEOTIDE SEQUENCE</scope>
    <source>
        <strain evidence="3">Prilba</strain>
    </source>
</reference>
<keyword evidence="4" id="KW-1185">Reference proteome</keyword>
<protein>
    <submittedName>
        <fullName evidence="3">Uncharacterized protein</fullName>
    </submittedName>
</protein>